<accession>A0ABV0PDQ4</accession>
<name>A0ABV0PDQ4_9TELE</name>
<organism evidence="1 2">
    <name type="scientific">Goodea atripinnis</name>
    <dbReference type="NCBI Taxonomy" id="208336"/>
    <lineage>
        <taxon>Eukaryota</taxon>
        <taxon>Metazoa</taxon>
        <taxon>Chordata</taxon>
        <taxon>Craniata</taxon>
        <taxon>Vertebrata</taxon>
        <taxon>Euteleostomi</taxon>
        <taxon>Actinopterygii</taxon>
        <taxon>Neopterygii</taxon>
        <taxon>Teleostei</taxon>
        <taxon>Neoteleostei</taxon>
        <taxon>Acanthomorphata</taxon>
        <taxon>Ovalentaria</taxon>
        <taxon>Atherinomorphae</taxon>
        <taxon>Cyprinodontiformes</taxon>
        <taxon>Goodeidae</taxon>
        <taxon>Goodea</taxon>
    </lineage>
</organism>
<evidence type="ECO:0000313" key="2">
    <source>
        <dbReference type="Proteomes" id="UP001476798"/>
    </source>
</evidence>
<evidence type="ECO:0000313" key="1">
    <source>
        <dbReference type="EMBL" id="MEQ2181590.1"/>
    </source>
</evidence>
<protein>
    <submittedName>
        <fullName evidence="1">Uncharacterized protein</fullName>
    </submittedName>
</protein>
<dbReference type="Proteomes" id="UP001476798">
    <property type="component" value="Unassembled WGS sequence"/>
</dbReference>
<dbReference type="EMBL" id="JAHRIO010070841">
    <property type="protein sequence ID" value="MEQ2181590.1"/>
    <property type="molecule type" value="Genomic_DNA"/>
</dbReference>
<gene>
    <name evidence="1" type="ORF">GOODEAATRI_013178</name>
</gene>
<keyword evidence="2" id="KW-1185">Reference proteome</keyword>
<sequence length="82" mass="9338">MERKSFAHHAAVQVSGAQSRVERGPSFLGLLNLISGRKCLHEKQILVLARRQTVWQTDSFTTQNSIILSPHSECHYSYIDEQ</sequence>
<reference evidence="1 2" key="1">
    <citation type="submission" date="2021-06" db="EMBL/GenBank/DDBJ databases">
        <authorList>
            <person name="Palmer J.M."/>
        </authorList>
    </citation>
    <scope>NUCLEOTIDE SEQUENCE [LARGE SCALE GENOMIC DNA]</scope>
    <source>
        <strain evidence="1 2">GA_2019</strain>
        <tissue evidence="1">Muscle</tissue>
    </source>
</reference>
<proteinExistence type="predicted"/>
<comment type="caution">
    <text evidence="1">The sequence shown here is derived from an EMBL/GenBank/DDBJ whole genome shotgun (WGS) entry which is preliminary data.</text>
</comment>